<keyword evidence="1" id="KW-0472">Membrane</keyword>
<keyword evidence="1" id="KW-1133">Transmembrane helix</keyword>
<keyword evidence="3" id="KW-1185">Reference proteome</keyword>
<name>A0A0W1SV65_9EURY</name>
<reference evidence="2 3" key="1">
    <citation type="submission" date="2015-12" db="EMBL/GenBank/DDBJ databases">
        <title>Haloferax profundi sp. nov. isolated from the Discovery deep brine-seawater interface in the Red Sea.</title>
        <authorList>
            <person name="Zhang G."/>
            <person name="Stingl U."/>
            <person name="Rashid M."/>
        </authorList>
    </citation>
    <scope>NUCLEOTIDE SEQUENCE [LARGE SCALE GENOMIC DNA]</scope>
    <source>
        <strain evidence="2 3">SB29</strain>
    </source>
</reference>
<gene>
    <name evidence="2" type="ORF">AUR66_08750</name>
</gene>
<feature type="transmembrane region" description="Helical" evidence="1">
    <location>
        <begin position="21"/>
        <end position="46"/>
    </location>
</feature>
<comment type="caution">
    <text evidence="2">The sequence shown here is derived from an EMBL/GenBank/DDBJ whole genome shotgun (WGS) entry which is preliminary data.</text>
</comment>
<sequence length="91" mass="9386">MSRGYSTTHHTPRRNSSVTPYVLVVGGLVLFCLAVLAPVSDISAGLTLSSLTTSGTVPALDGRTLVVSGGLLLVSAVSTLFGLVLLFIRLT</sequence>
<proteinExistence type="predicted"/>
<protein>
    <submittedName>
        <fullName evidence="2">Uncharacterized protein</fullName>
    </submittedName>
</protein>
<dbReference type="Proteomes" id="UP000053157">
    <property type="component" value="Unassembled WGS sequence"/>
</dbReference>
<dbReference type="RefSeq" id="WP_058571170.1">
    <property type="nucleotide sequence ID" value="NZ_LOPV01000072.1"/>
</dbReference>
<dbReference type="EMBL" id="LOPV01000072">
    <property type="protein sequence ID" value="KTG30262.1"/>
    <property type="molecule type" value="Genomic_DNA"/>
</dbReference>
<organism evidence="2 3">
    <name type="scientific">Haloferax profundi</name>
    <dbReference type="NCBI Taxonomy" id="1544718"/>
    <lineage>
        <taxon>Archaea</taxon>
        <taxon>Methanobacteriati</taxon>
        <taxon>Methanobacteriota</taxon>
        <taxon>Stenosarchaea group</taxon>
        <taxon>Halobacteria</taxon>
        <taxon>Halobacteriales</taxon>
        <taxon>Haloferacaceae</taxon>
        <taxon>Haloferax</taxon>
    </lineage>
</organism>
<evidence type="ECO:0000256" key="1">
    <source>
        <dbReference type="SAM" id="Phobius"/>
    </source>
</evidence>
<evidence type="ECO:0000313" key="2">
    <source>
        <dbReference type="EMBL" id="KTG30262.1"/>
    </source>
</evidence>
<feature type="transmembrane region" description="Helical" evidence="1">
    <location>
        <begin position="66"/>
        <end position="88"/>
    </location>
</feature>
<dbReference type="AlphaFoldDB" id="A0A0W1SV65"/>
<keyword evidence="1" id="KW-0812">Transmembrane</keyword>
<accession>A0A0W1SV65</accession>
<evidence type="ECO:0000313" key="3">
    <source>
        <dbReference type="Proteomes" id="UP000053157"/>
    </source>
</evidence>